<dbReference type="PANTHER" id="PTHR33798:SF5">
    <property type="entry name" value="FLAVIN REDUCTASE LIKE DOMAIN-CONTAINING PROTEIN"/>
    <property type="match status" value="1"/>
</dbReference>
<dbReference type="AlphaFoldDB" id="A0A0C1Y6X3"/>
<comment type="cofactor">
    <cofactor evidence="1">
        <name>FMN</name>
        <dbReference type="ChEBI" id="CHEBI:58210"/>
    </cofactor>
</comment>
<evidence type="ECO:0000256" key="4">
    <source>
        <dbReference type="ARBA" id="ARBA00038054"/>
    </source>
</evidence>
<sequence>MELDPKSLNPSDRYKLLIGSVVPRPIAFVSSLSSAGVVNLAPFSYFNAVGHKPLALMFSVSKKPDGSDKDTILNVRPVSAGGLGEYVINLAVSSYVQQVAEAAEPLPHSESEFDYLELTQAPSKLVAPPRVAESPVAFECKTIQIVPVGEFTMVIGEVVHMFIRDDLVDDRYHVDTDKLGAVGRLAGYDYCHIRDRFTIPNGFSAEKKAALKQSQ</sequence>
<organism evidence="6">
    <name type="scientific">Lyngbya confervoides BDU141951</name>
    <dbReference type="NCBI Taxonomy" id="1574623"/>
    <lineage>
        <taxon>Bacteria</taxon>
        <taxon>Bacillati</taxon>
        <taxon>Cyanobacteriota</taxon>
        <taxon>Cyanophyceae</taxon>
        <taxon>Oscillatoriophycideae</taxon>
        <taxon>Oscillatoriales</taxon>
        <taxon>Microcoleaceae</taxon>
        <taxon>Lyngbya</taxon>
    </lineage>
</organism>
<dbReference type="GO" id="GO:0010181">
    <property type="term" value="F:FMN binding"/>
    <property type="evidence" value="ECO:0007669"/>
    <property type="project" value="InterPro"/>
</dbReference>
<evidence type="ECO:0000313" key="6">
    <source>
        <dbReference type="EMBL" id="NEV67979.1"/>
    </source>
</evidence>
<dbReference type="Pfam" id="PF01613">
    <property type="entry name" value="Flavin_Reduct"/>
    <property type="match status" value="1"/>
</dbReference>
<evidence type="ECO:0000259" key="5">
    <source>
        <dbReference type="SMART" id="SM00903"/>
    </source>
</evidence>
<evidence type="ECO:0000256" key="2">
    <source>
        <dbReference type="ARBA" id="ARBA00022630"/>
    </source>
</evidence>
<dbReference type="EMBL" id="JTHE02000003">
    <property type="protein sequence ID" value="NEV67979.1"/>
    <property type="molecule type" value="Genomic_DNA"/>
</dbReference>
<evidence type="ECO:0000256" key="3">
    <source>
        <dbReference type="ARBA" id="ARBA00022643"/>
    </source>
</evidence>
<keyword evidence="2" id="KW-0285">Flavoprotein</keyword>
<protein>
    <submittedName>
        <fullName evidence="6">Flavin reductase family protein</fullName>
    </submittedName>
</protein>
<name>A0A0C1Y6X3_9CYAN</name>
<reference evidence="6" key="2">
    <citation type="journal article" date="2015" name="Genome Announc.">
        <title>Draft Genome Sequence of Filamentous Marine Cyanobacterium Lyngbya confervoides Strain BDU141951.</title>
        <authorList>
            <person name="Chandrababunaidu M.M."/>
            <person name="Sen D."/>
            <person name="Tripathy S."/>
        </authorList>
    </citation>
    <scope>NUCLEOTIDE SEQUENCE</scope>
    <source>
        <strain evidence="6">BDU141951</strain>
    </source>
</reference>
<comment type="similarity">
    <text evidence="4">Belongs to the flavoredoxin family.</text>
</comment>
<proteinExistence type="inferred from homology"/>
<dbReference type="SUPFAM" id="SSF50475">
    <property type="entry name" value="FMN-binding split barrel"/>
    <property type="match status" value="1"/>
</dbReference>
<dbReference type="SMART" id="SM00903">
    <property type="entry name" value="Flavin_Reduct"/>
    <property type="match status" value="1"/>
</dbReference>
<accession>A0A0C1Y6X3</accession>
<comment type="caution">
    <text evidence="6">The sequence shown here is derived from an EMBL/GenBank/DDBJ whole genome shotgun (WGS) entry which is preliminary data.</text>
</comment>
<feature type="domain" description="Flavin reductase like" evidence="5">
    <location>
        <begin position="19"/>
        <end position="174"/>
    </location>
</feature>
<dbReference type="PANTHER" id="PTHR33798">
    <property type="entry name" value="FLAVOPROTEIN OXYGENASE"/>
    <property type="match status" value="1"/>
</dbReference>
<dbReference type="InterPro" id="IPR012349">
    <property type="entry name" value="Split_barrel_FMN-bd"/>
</dbReference>
<dbReference type="Gene3D" id="2.30.110.10">
    <property type="entry name" value="Electron Transport, Fmn-binding Protein, Chain A"/>
    <property type="match status" value="1"/>
</dbReference>
<reference evidence="6" key="1">
    <citation type="submission" date="2014-11" db="EMBL/GenBank/DDBJ databases">
        <authorList>
            <person name="Malar M.C."/>
            <person name="Sen D."/>
            <person name="Tripathy S."/>
        </authorList>
    </citation>
    <scope>NUCLEOTIDE SEQUENCE</scope>
    <source>
        <strain evidence="6">BDU141951</strain>
    </source>
</reference>
<keyword evidence="3" id="KW-0288">FMN</keyword>
<evidence type="ECO:0000256" key="1">
    <source>
        <dbReference type="ARBA" id="ARBA00001917"/>
    </source>
</evidence>
<dbReference type="InterPro" id="IPR002563">
    <property type="entry name" value="Flavin_Rdtase-like_dom"/>
</dbReference>
<reference evidence="6" key="3">
    <citation type="submission" date="2020-02" db="EMBL/GenBank/DDBJ databases">
        <authorList>
            <person name="Sarangi A.N."/>
            <person name="Ghosh S."/>
            <person name="Mukherjee M."/>
            <person name="Tripathy S."/>
        </authorList>
    </citation>
    <scope>NUCLEOTIDE SEQUENCE</scope>
    <source>
        <strain evidence="6">BDU141951</strain>
    </source>
</reference>
<dbReference type="GO" id="GO:0016646">
    <property type="term" value="F:oxidoreductase activity, acting on the CH-NH group of donors, NAD or NADP as acceptor"/>
    <property type="evidence" value="ECO:0007669"/>
    <property type="project" value="UniProtKB-ARBA"/>
</dbReference>
<gene>
    <name evidence="6" type="ORF">QQ91_012730</name>
</gene>